<dbReference type="AlphaFoldDB" id="A0A103XCL4"/>
<dbReference type="Gramene" id="KVH88247">
    <property type="protein sequence ID" value="KVH88247"/>
    <property type="gene ID" value="Ccrd_024339"/>
</dbReference>
<sequence length="136" mass="15162">MQVEGKIDGQPLIILINSGSTHSFVDESLIRKLRVPIENKANLQVTVANGEEAVLESIKSFLFSWDKEEKTLSQDRNLNEYSFAGTRSTNYFKPACVNEVASAMTKGTFTTRAKNLGSPPEHRRHGHSSASYKPYT</sequence>
<keyword evidence="3" id="KW-1185">Reference proteome</keyword>
<proteinExistence type="predicted"/>
<dbReference type="Pfam" id="PF13650">
    <property type="entry name" value="Asp_protease_2"/>
    <property type="match status" value="1"/>
</dbReference>
<reference evidence="2 3" key="1">
    <citation type="journal article" date="2016" name="Sci. Rep.">
        <title>The genome sequence of the outbreeding globe artichoke constructed de novo incorporating a phase-aware low-pass sequencing strategy of F1 progeny.</title>
        <authorList>
            <person name="Scaglione D."/>
            <person name="Reyes-Chin-Wo S."/>
            <person name="Acquadro A."/>
            <person name="Froenicke L."/>
            <person name="Portis E."/>
            <person name="Beitel C."/>
            <person name="Tirone M."/>
            <person name="Mauro R."/>
            <person name="Lo Monaco A."/>
            <person name="Mauromicale G."/>
            <person name="Faccioli P."/>
            <person name="Cattivelli L."/>
            <person name="Rieseberg L."/>
            <person name="Michelmore R."/>
            <person name="Lanteri S."/>
        </authorList>
    </citation>
    <scope>NUCLEOTIDE SEQUENCE [LARGE SCALE GENOMIC DNA]</scope>
    <source>
        <strain evidence="2">2C</strain>
    </source>
</reference>
<dbReference type="Proteomes" id="UP000243975">
    <property type="component" value="Unassembled WGS sequence"/>
</dbReference>
<comment type="caution">
    <text evidence="2">The sequence shown here is derived from an EMBL/GenBank/DDBJ whole genome shotgun (WGS) entry which is preliminary data.</text>
</comment>
<evidence type="ECO:0000313" key="3">
    <source>
        <dbReference type="Proteomes" id="UP000243975"/>
    </source>
</evidence>
<dbReference type="InterPro" id="IPR021109">
    <property type="entry name" value="Peptidase_aspartic_dom_sf"/>
</dbReference>
<dbReference type="CDD" id="cd00303">
    <property type="entry name" value="retropepsin_like"/>
    <property type="match status" value="1"/>
</dbReference>
<gene>
    <name evidence="2" type="ORF">Ccrd_024339</name>
</gene>
<name>A0A103XCL4_CYNCS</name>
<evidence type="ECO:0000256" key="1">
    <source>
        <dbReference type="SAM" id="MobiDB-lite"/>
    </source>
</evidence>
<dbReference type="Gene3D" id="2.40.70.10">
    <property type="entry name" value="Acid Proteases"/>
    <property type="match status" value="1"/>
</dbReference>
<organism evidence="2 3">
    <name type="scientific">Cynara cardunculus var. scolymus</name>
    <name type="common">Globe artichoke</name>
    <name type="synonym">Cynara scolymus</name>
    <dbReference type="NCBI Taxonomy" id="59895"/>
    <lineage>
        <taxon>Eukaryota</taxon>
        <taxon>Viridiplantae</taxon>
        <taxon>Streptophyta</taxon>
        <taxon>Embryophyta</taxon>
        <taxon>Tracheophyta</taxon>
        <taxon>Spermatophyta</taxon>
        <taxon>Magnoliopsida</taxon>
        <taxon>eudicotyledons</taxon>
        <taxon>Gunneridae</taxon>
        <taxon>Pentapetalae</taxon>
        <taxon>asterids</taxon>
        <taxon>campanulids</taxon>
        <taxon>Asterales</taxon>
        <taxon>Asteraceae</taxon>
        <taxon>Carduoideae</taxon>
        <taxon>Cardueae</taxon>
        <taxon>Carduinae</taxon>
        <taxon>Cynara</taxon>
    </lineage>
</organism>
<dbReference type="EMBL" id="LEKV01005492">
    <property type="protein sequence ID" value="KVH88247.1"/>
    <property type="molecule type" value="Genomic_DNA"/>
</dbReference>
<evidence type="ECO:0000313" key="2">
    <source>
        <dbReference type="EMBL" id="KVH88247.1"/>
    </source>
</evidence>
<accession>A0A103XCL4</accession>
<protein>
    <submittedName>
        <fullName evidence="2">Uncharacterized protein</fullName>
    </submittedName>
</protein>
<feature type="region of interest" description="Disordered" evidence="1">
    <location>
        <begin position="111"/>
        <end position="136"/>
    </location>
</feature>